<reference evidence="1" key="1">
    <citation type="submission" date="2021-02" db="EMBL/GenBank/DDBJ databases">
        <authorList>
            <person name="Nowell W R."/>
        </authorList>
    </citation>
    <scope>NUCLEOTIDE SEQUENCE</scope>
</reference>
<feature type="non-terminal residue" evidence="1">
    <location>
        <position position="170"/>
    </location>
</feature>
<dbReference type="Proteomes" id="UP000676336">
    <property type="component" value="Unassembled WGS sequence"/>
</dbReference>
<name>A0A8S3JKB6_9BILA</name>
<feature type="non-terminal residue" evidence="1">
    <location>
        <position position="1"/>
    </location>
</feature>
<evidence type="ECO:0000313" key="1">
    <source>
        <dbReference type="EMBL" id="CAF5217673.1"/>
    </source>
</evidence>
<dbReference type="EMBL" id="CAJOBI010345777">
    <property type="protein sequence ID" value="CAF5217673.1"/>
    <property type="molecule type" value="Genomic_DNA"/>
</dbReference>
<comment type="caution">
    <text evidence="1">The sequence shown here is derived from an EMBL/GenBank/DDBJ whole genome shotgun (WGS) entry which is preliminary data.</text>
</comment>
<evidence type="ECO:0000313" key="2">
    <source>
        <dbReference type="Proteomes" id="UP000676336"/>
    </source>
</evidence>
<protein>
    <submittedName>
        <fullName evidence="1">Uncharacterized protein</fullName>
    </submittedName>
</protein>
<dbReference type="AlphaFoldDB" id="A0A8S3JKB6"/>
<gene>
    <name evidence="1" type="ORF">SMN809_LOCUS80596</name>
</gene>
<sequence length="170" mass="19423">VCTAPDNWGYHHVGFMYWHIYGLHNLLESWIDSIRHLTANMNLEAKTYIPYRTTTEMCYFMMLWPGVNGADNDPHVGLIAQRTLIATDLFELSLLMPEFLRQPKLNSYSNTVFCNLADITATCPASDFNRDGTGTENSLNYMFLTHRTLKTLLGLCTDANISCMWKNAVE</sequence>
<proteinExistence type="predicted"/>
<accession>A0A8S3JKB6</accession>
<organism evidence="1 2">
    <name type="scientific">Rotaria magnacalcarata</name>
    <dbReference type="NCBI Taxonomy" id="392030"/>
    <lineage>
        <taxon>Eukaryota</taxon>
        <taxon>Metazoa</taxon>
        <taxon>Spiralia</taxon>
        <taxon>Gnathifera</taxon>
        <taxon>Rotifera</taxon>
        <taxon>Eurotatoria</taxon>
        <taxon>Bdelloidea</taxon>
        <taxon>Philodinida</taxon>
        <taxon>Philodinidae</taxon>
        <taxon>Rotaria</taxon>
    </lineage>
</organism>